<organism evidence="1 2">
    <name type="scientific">Volvox africanus</name>
    <dbReference type="NCBI Taxonomy" id="51714"/>
    <lineage>
        <taxon>Eukaryota</taxon>
        <taxon>Viridiplantae</taxon>
        <taxon>Chlorophyta</taxon>
        <taxon>core chlorophytes</taxon>
        <taxon>Chlorophyceae</taxon>
        <taxon>CS clade</taxon>
        <taxon>Chlamydomonadales</taxon>
        <taxon>Volvocaceae</taxon>
        <taxon>Volvox</taxon>
    </lineage>
</organism>
<proteinExistence type="predicted"/>
<keyword evidence="2" id="KW-1185">Reference proteome</keyword>
<comment type="caution">
    <text evidence="1">The sequence shown here is derived from an EMBL/GenBank/DDBJ whole genome shotgun (WGS) entry which is preliminary data.</text>
</comment>
<accession>A0ABQ5S4T2</accession>
<evidence type="ECO:0000313" key="2">
    <source>
        <dbReference type="Proteomes" id="UP001165090"/>
    </source>
</evidence>
<evidence type="ECO:0000313" key="1">
    <source>
        <dbReference type="EMBL" id="GLI64327.1"/>
    </source>
</evidence>
<name>A0ABQ5S4T2_9CHLO</name>
<sequence length="578" mass="62426">MSATSYNSAARPTPIPGICGRVSFNDSIISDPLGTSPESSTSFFGAVSVLGTSPNTPLEPFYPVPSKAIDVQATATVFAPSLLHLSLPTLLGCCEMLGHHMEDRSEIARQQDLDLLRELQSCSVAELRDASQLPLFVVAPLDVLVTRDAVTGRNKFHIIEINGTGISGLTNMCDEAVEDVLLSFSELAAHINQPDALVLVASSGQETYPPVSRTLHEKMLYVEALKRGFEARGRRINVTNMTRLEKRPESMPASGPTVVLGYMKQFRANFMMDGPTGRLMLLGRQVHAAINDRFVLNTCYQFDHRLDLSAFRGFNAGYAAGADKGVAYELYNQFFGSKDLGAHFHCMAPVMNFRRARTRTELISTIQAWLQCNASPAVIKPQGTGCGHGIEFFFGSSSWTETATKVDRALHSVASNYNLQCGGLPYTVCEYLDTATIDATGGSGGGGGGGAGAGAGGPHANKIGHKFELRIVVYRSGSKLLAFPSIAKVAREAFDPRNPDNKKSLINNITTSAKETAQSGQEFLLPLCNPGTLEVLGIQLGELAELCTASTHFIRYVVDQVQDNPGLFGLPVQWEKRL</sequence>
<dbReference type="Proteomes" id="UP001165090">
    <property type="component" value="Unassembled WGS sequence"/>
</dbReference>
<gene>
    <name evidence="1" type="ORF">VaNZ11_007560</name>
</gene>
<protein>
    <submittedName>
        <fullName evidence="1">Uncharacterized protein</fullName>
    </submittedName>
</protein>
<reference evidence="1 2" key="1">
    <citation type="journal article" date="2023" name="IScience">
        <title>Expanded male sex-determining region conserved during the evolution of homothallism in the green alga Volvox.</title>
        <authorList>
            <person name="Yamamoto K."/>
            <person name="Matsuzaki R."/>
            <person name="Mahakham W."/>
            <person name="Heman W."/>
            <person name="Sekimoto H."/>
            <person name="Kawachi M."/>
            <person name="Minakuchi Y."/>
            <person name="Toyoda A."/>
            <person name="Nozaki H."/>
        </authorList>
    </citation>
    <scope>NUCLEOTIDE SEQUENCE [LARGE SCALE GENOMIC DNA]</scope>
    <source>
        <strain evidence="1 2">NIES-4468</strain>
    </source>
</reference>
<dbReference type="EMBL" id="BSDZ01000019">
    <property type="protein sequence ID" value="GLI64327.1"/>
    <property type="molecule type" value="Genomic_DNA"/>
</dbReference>